<dbReference type="InterPro" id="IPR009818">
    <property type="entry name" value="PAM2_motif"/>
</dbReference>
<keyword evidence="2" id="KW-0677">Repeat</keyword>
<evidence type="ECO:0000256" key="6">
    <source>
        <dbReference type="SAM" id="MobiDB-lite"/>
    </source>
</evidence>
<dbReference type="GO" id="GO:0005634">
    <property type="term" value="C:nucleus"/>
    <property type="evidence" value="ECO:0007669"/>
    <property type="project" value="UniProtKB-SubCell"/>
</dbReference>
<sequence length="357" mass="39973">MLPKQKEKSYQILVNENEADEIALIDTRTDSSFALIMAIAENAGVEVDLSGRNSDENTVLEAKMKPPCPDDQNPKSETPNPESTQETSEVNLKSEISHLGFKLNPMAKEFVPQTHYGVLRDGLWFTNNFAVEAVSAKENGYFATRRRNFGQGKHRMNKNTGWPQNEDVIRRTVYVGDVDQQVTEEQLASLFLSCGQVVDCRICGDKKSVLRFAFIEFTDIEGARSALTKSGTLFGSHPIRVLLSKTAIAPVNPTFLPRSEDERQKCVKTIYCTNIDRRVTQMELEDFFQAVCGEVQHLRLLGDYRRQTRIAFIEFKLAESAIAALNCSGVVLGGLPVRVSPSKTPIRPQSDKKNPLK</sequence>
<dbReference type="eggNOG" id="KOG0118">
    <property type="taxonomic scope" value="Eukaryota"/>
</dbReference>
<dbReference type="PANTHER" id="PTHR32343:SF32">
    <property type="entry name" value="POLYADENYLATE-BINDING PROTEIN-INTERACTING PROTEIN 13"/>
    <property type="match status" value="1"/>
</dbReference>
<feature type="region of interest" description="Disordered" evidence="6">
    <location>
        <begin position="62"/>
        <end position="91"/>
    </location>
</feature>
<dbReference type="Gramene" id="KFK27722">
    <property type="protein sequence ID" value="KFK27722"/>
    <property type="gene ID" value="AALP_AA8G421000"/>
</dbReference>
<dbReference type="AlphaFoldDB" id="A0A087GCX0"/>
<reference evidence="9" key="1">
    <citation type="journal article" date="2015" name="Nat. Plants">
        <title>Genome expansion of Arabis alpina linked with retrotransposition and reduced symmetric DNA methylation.</title>
        <authorList>
            <person name="Willing E.M."/>
            <person name="Rawat V."/>
            <person name="Mandakova T."/>
            <person name="Maumus F."/>
            <person name="James G.V."/>
            <person name="Nordstroem K.J."/>
            <person name="Becker C."/>
            <person name="Warthmann N."/>
            <person name="Chica C."/>
            <person name="Szarzynska B."/>
            <person name="Zytnicki M."/>
            <person name="Albani M.C."/>
            <person name="Kiefer C."/>
            <person name="Bergonzi S."/>
            <person name="Castaings L."/>
            <person name="Mateos J.L."/>
            <person name="Berns M.C."/>
            <person name="Bujdoso N."/>
            <person name="Piofczyk T."/>
            <person name="de Lorenzo L."/>
            <person name="Barrero-Sicilia C."/>
            <person name="Mateos I."/>
            <person name="Piednoel M."/>
            <person name="Hagmann J."/>
            <person name="Chen-Min-Tao R."/>
            <person name="Iglesias-Fernandez R."/>
            <person name="Schuster S.C."/>
            <person name="Alonso-Blanco C."/>
            <person name="Roudier F."/>
            <person name="Carbonero P."/>
            <person name="Paz-Ares J."/>
            <person name="Davis S.J."/>
            <person name="Pecinka A."/>
            <person name="Quesneville H."/>
            <person name="Colot V."/>
            <person name="Lysak M.A."/>
            <person name="Weigel D."/>
            <person name="Coupland G."/>
            <person name="Schneeberger K."/>
        </authorList>
    </citation>
    <scope>NUCLEOTIDE SEQUENCE [LARGE SCALE GENOMIC DNA]</scope>
    <source>
        <strain evidence="9">cv. Pajares</strain>
    </source>
</reference>
<dbReference type="OrthoDB" id="7763451at2759"/>
<dbReference type="CDD" id="cd12459">
    <property type="entry name" value="RRM1_CID8_like"/>
    <property type="match status" value="1"/>
</dbReference>
<keyword evidence="9" id="KW-1185">Reference proteome</keyword>
<gene>
    <name evidence="8" type="ordered locus">AALP_Aa8g421000</name>
</gene>
<dbReference type="Pfam" id="PF07145">
    <property type="entry name" value="PAM2"/>
    <property type="match status" value="1"/>
</dbReference>
<dbReference type="InterPro" id="IPR034823">
    <property type="entry name" value="CID8-like_RRM1"/>
</dbReference>
<dbReference type="CDD" id="cd12460">
    <property type="entry name" value="RRM2_CID8_like"/>
    <property type="match status" value="1"/>
</dbReference>
<feature type="domain" description="RRM" evidence="7">
    <location>
        <begin position="171"/>
        <end position="246"/>
    </location>
</feature>
<dbReference type="PANTHER" id="PTHR32343">
    <property type="entry name" value="SERINE/ARGININE-RICH SPLICING FACTOR"/>
    <property type="match status" value="1"/>
</dbReference>
<evidence type="ECO:0000256" key="1">
    <source>
        <dbReference type="ARBA" id="ARBA00004123"/>
    </source>
</evidence>
<dbReference type="FunFam" id="3.30.70.330:FF:000530">
    <property type="entry name" value="Polyadenylate-binding protein-interacting protein 11"/>
    <property type="match status" value="1"/>
</dbReference>
<dbReference type="Pfam" id="PF00076">
    <property type="entry name" value="RRM_1"/>
    <property type="match status" value="2"/>
</dbReference>
<evidence type="ECO:0000256" key="4">
    <source>
        <dbReference type="ARBA" id="ARBA00023242"/>
    </source>
</evidence>
<dbReference type="Gene3D" id="3.30.70.330">
    <property type="match status" value="2"/>
</dbReference>
<dbReference type="EMBL" id="CM002876">
    <property type="protein sequence ID" value="KFK27722.1"/>
    <property type="molecule type" value="Genomic_DNA"/>
</dbReference>
<keyword evidence="4" id="KW-0539">Nucleus</keyword>
<dbReference type="GO" id="GO:0003729">
    <property type="term" value="F:mRNA binding"/>
    <property type="evidence" value="ECO:0007669"/>
    <property type="project" value="UniProtKB-ARBA"/>
</dbReference>
<dbReference type="InterPro" id="IPR035979">
    <property type="entry name" value="RBD_domain_sf"/>
</dbReference>
<evidence type="ECO:0000313" key="9">
    <source>
        <dbReference type="Proteomes" id="UP000029120"/>
    </source>
</evidence>
<comment type="subcellular location">
    <subcellularLocation>
        <location evidence="1">Nucleus</location>
    </subcellularLocation>
</comment>
<keyword evidence="3 5" id="KW-0694">RNA-binding</keyword>
<dbReference type="InterPro" id="IPR034825">
    <property type="entry name" value="CID8-like_RRM2"/>
</dbReference>
<evidence type="ECO:0000313" key="8">
    <source>
        <dbReference type="EMBL" id="KFK27722.1"/>
    </source>
</evidence>
<feature type="domain" description="RRM" evidence="7">
    <location>
        <begin position="268"/>
        <end position="344"/>
    </location>
</feature>
<dbReference type="SUPFAM" id="SSF54928">
    <property type="entry name" value="RNA-binding domain, RBD"/>
    <property type="match status" value="2"/>
</dbReference>
<evidence type="ECO:0000256" key="2">
    <source>
        <dbReference type="ARBA" id="ARBA00022737"/>
    </source>
</evidence>
<protein>
    <recommendedName>
        <fullName evidence="7">RRM domain-containing protein</fullName>
    </recommendedName>
</protein>
<evidence type="ECO:0000256" key="5">
    <source>
        <dbReference type="PROSITE-ProRule" id="PRU00176"/>
    </source>
</evidence>
<dbReference type="FunFam" id="3.30.70.330:FF:000665">
    <property type="entry name" value="Polyadenylate-binding protein-interacting protein 10"/>
    <property type="match status" value="1"/>
</dbReference>
<dbReference type="Proteomes" id="UP000029120">
    <property type="component" value="Chromosome 8"/>
</dbReference>
<dbReference type="InterPro" id="IPR000504">
    <property type="entry name" value="RRM_dom"/>
</dbReference>
<name>A0A087GCX0_ARAAL</name>
<feature type="compositionally biased region" description="Polar residues" evidence="6">
    <location>
        <begin position="75"/>
        <end position="91"/>
    </location>
</feature>
<dbReference type="InterPro" id="IPR012677">
    <property type="entry name" value="Nucleotide-bd_a/b_plait_sf"/>
</dbReference>
<organism evidence="8 9">
    <name type="scientific">Arabis alpina</name>
    <name type="common">Alpine rock-cress</name>
    <dbReference type="NCBI Taxonomy" id="50452"/>
    <lineage>
        <taxon>Eukaryota</taxon>
        <taxon>Viridiplantae</taxon>
        <taxon>Streptophyta</taxon>
        <taxon>Embryophyta</taxon>
        <taxon>Tracheophyta</taxon>
        <taxon>Spermatophyta</taxon>
        <taxon>Magnoliopsida</taxon>
        <taxon>eudicotyledons</taxon>
        <taxon>Gunneridae</taxon>
        <taxon>Pentapetalae</taxon>
        <taxon>rosids</taxon>
        <taxon>malvids</taxon>
        <taxon>Brassicales</taxon>
        <taxon>Brassicaceae</taxon>
        <taxon>Arabideae</taxon>
        <taxon>Arabis</taxon>
    </lineage>
</organism>
<dbReference type="SMART" id="SM00360">
    <property type="entry name" value="RRM"/>
    <property type="match status" value="2"/>
</dbReference>
<dbReference type="OMA" id="FFKTVCG"/>
<proteinExistence type="predicted"/>
<dbReference type="PROSITE" id="PS50102">
    <property type="entry name" value="RRM"/>
    <property type="match status" value="2"/>
</dbReference>
<accession>A0A087GCX0</accession>
<evidence type="ECO:0000256" key="3">
    <source>
        <dbReference type="ARBA" id="ARBA00022884"/>
    </source>
</evidence>
<evidence type="ECO:0000259" key="7">
    <source>
        <dbReference type="PROSITE" id="PS50102"/>
    </source>
</evidence>